<dbReference type="Proteomes" id="UP001058569">
    <property type="component" value="Chromosome"/>
</dbReference>
<gene>
    <name evidence="1" type="ORF">NPA07_01290</name>
</gene>
<organism evidence="1 2">
    <name type="scientific">Mycoplasmopsis caviae</name>
    <dbReference type="NCBI Taxonomy" id="55603"/>
    <lineage>
        <taxon>Bacteria</taxon>
        <taxon>Bacillati</taxon>
        <taxon>Mycoplasmatota</taxon>
        <taxon>Mycoplasmoidales</taxon>
        <taxon>Metamycoplasmataceae</taxon>
        <taxon>Mycoplasmopsis</taxon>
    </lineage>
</organism>
<dbReference type="RefSeq" id="WP_256553250.1">
    <property type="nucleotide sequence ID" value="NZ_CP101806.1"/>
</dbReference>
<sequence length="144" mass="16980">MTGYVKPTQHKKTRRNVRNYLIVLTKTEDKNINKKQPYIKIKSIDNMENVKRLPRTMNSVKFEFGEQVQADVCYEAWIKELDNFHIYTIVETSSKMLVSIYAEKEETTIGYMKLLNFFIGLLGFQCLLEQIKERAFLTKGMILN</sequence>
<keyword evidence="2" id="KW-1185">Reference proteome</keyword>
<evidence type="ECO:0008006" key="3">
    <source>
        <dbReference type="Google" id="ProtNLM"/>
    </source>
</evidence>
<dbReference type="EMBL" id="CP101806">
    <property type="protein sequence ID" value="UUD35492.1"/>
    <property type="molecule type" value="Genomic_DNA"/>
</dbReference>
<proteinExistence type="predicted"/>
<evidence type="ECO:0000313" key="2">
    <source>
        <dbReference type="Proteomes" id="UP001058569"/>
    </source>
</evidence>
<reference evidence="1" key="1">
    <citation type="submission" date="2022-07" db="EMBL/GenBank/DDBJ databases">
        <title>Complete genome of Mycoplasma caviae type strain G122.</title>
        <authorList>
            <person name="Spergser J."/>
        </authorList>
    </citation>
    <scope>NUCLEOTIDE SEQUENCE</scope>
    <source>
        <strain evidence="1">G122</strain>
    </source>
</reference>
<evidence type="ECO:0000313" key="1">
    <source>
        <dbReference type="EMBL" id="UUD35492.1"/>
    </source>
</evidence>
<protein>
    <recommendedName>
        <fullName evidence="3">Transposase</fullName>
    </recommendedName>
</protein>
<accession>A0ABY5J3A9</accession>
<name>A0ABY5J3A9_9BACT</name>